<dbReference type="PANTHER" id="PTHR33326">
    <property type="entry name" value="OS05G0543800 PROTEIN"/>
    <property type="match status" value="1"/>
</dbReference>
<dbReference type="InterPro" id="IPR022059">
    <property type="entry name" value="DUF3615"/>
</dbReference>
<organism evidence="3 4">
    <name type="scientific">Lolium multiflorum</name>
    <name type="common">Italian ryegrass</name>
    <name type="synonym">Lolium perenne subsp. multiflorum</name>
    <dbReference type="NCBI Taxonomy" id="4521"/>
    <lineage>
        <taxon>Eukaryota</taxon>
        <taxon>Viridiplantae</taxon>
        <taxon>Streptophyta</taxon>
        <taxon>Embryophyta</taxon>
        <taxon>Tracheophyta</taxon>
        <taxon>Spermatophyta</taxon>
        <taxon>Magnoliopsida</taxon>
        <taxon>Liliopsida</taxon>
        <taxon>Poales</taxon>
        <taxon>Poaceae</taxon>
        <taxon>BOP clade</taxon>
        <taxon>Pooideae</taxon>
        <taxon>Poodae</taxon>
        <taxon>Poeae</taxon>
        <taxon>Poeae Chloroplast Group 2 (Poeae type)</taxon>
        <taxon>Loliodinae</taxon>
        <taxon>Loliinae</taxon>
        <taxon>Lolium</taxon>
    </lineage>
</organism>
<proteinExistence type="predicted"/>
<gene>
    <name evidence="3" type="ORF">QYE76_041446</name>
</gene>
<comment type="caution">
    <text evidence="3">The sequence shown here is derived from an EMBL/GenBank/DDBJ whole genome shotgun (WGS) entry which is preliminary data.</text>
</comment>
<dbReference type="Proteomes" id="UP001231189">
    <property type="component" value="Unassembled WGS sequence"/>
</dbReference>
<evidence type="ECO:0000259" key="2">
    <source>
        <dbReference type="Pfam" id="PF12274"/>
    </source>
</evidence>
<keyword evidence="4" id="KW-1185">Reference proteome</keyword>
<feature type="compositionally biased region" description="Low complexity" evidence="1">
    <location>
        <begin position="11"/>
        <end position="23"/>
    </location>
</feature>
<reference evidence="3" key="1">
    <citation type="submission" date="2023-07" db="EMBL/GenBank/DDBJ databases">
        <title>A chromosome-level genome assembly of Lolium multiflorum.</title>
        <authorList>
            <person name="Chen Y."/>
            <person name="Copetti D."/>
            <person name="Kolliker R."/>
            <person name="Studer B."/>
        </authorList>
    </citation>
    <scope>NUCLEOTIDE SEQUENCE</scope>
    <source>
        <strain evidence="3">02402/16</strain>
        <tissue evidence="3">Leaf</tissue>
    </source>
</reference>
<sequence length="380" mass="42463">MMPSHHDDDCSSSSLGPSSPAAAMDLPDEEASCSWDTDHVVAWRDADLPTPVFVRTDRSGAFHAYPALGGPFHSLHQVQTAVDLHARGTARAQLERRSALDKLSRKERAVREFLYYPDGTTRVRTMRLVADLERDKVRRLAEALLDKHNDAEGHAYEFQDVVHWQSICEGKAKWYYHLNITVRTKPAADPEKGSGDLFFAEVSRVPGDVLGYFLSCFCRVQPDGDDNEGLCHGCENNGSVDMKHPHADLYTGGHRNICFPRGFGPSNEMQLRGSKSHPTEEADMIKAEEDRIRATFDYLDDEEYLENLRCKRRSIRAITVSEPSRQMSSSSSAMAPPSILSSVIVKLSATNFILWQAQILTHLHGHYLLGHFDGSLDAPA</sequence>
<dbReference type="PANTHER" id="PTHR33326:SF49">
    <property type="entry name" value="GENOME ASSEMBLY, CHROMOSOME: II"/>
    <property type="match status" value="1"/>
</dbReference>
<evidence type="ECO:0000256" key="1">
    <source>
        <dbReference type="SAM" id="MobiDB-lite"/>
    </source>
</evidence>
<dbReference type="AlphaFoldDB" id="A0AAD8WWF2"/>
<protein>
    <recommendedName>
        <fullName evidence="2">DUF3615 domain-containing protein</fullName>
    </recommendedName>
</protein>
<evidence type="ECO:0000313" key="3">
    <source>
        <dbReference type="EMBL" id="KAK1680598.1"/>
    </source>
</evidence>
<evidence type="ECO:0000313" key="4">
    <source>
        <dbReference type="Proteomes" id="UP001231189"/>
    </source>
</evidence>
<feature type="region of interest" description="Disordered" evidence="1">
    <location>
        <begin position="1"/>
        <end position="25"/>
    </location>
</feature>
<name>A0AAD8WWF2_LOLMU</name>
<dbReference type="Pfam" id="PF12274">
    <property type="entry name" value="DUF3615"/>
    <property type="match status" value="1"/>
</dbReference>
<accession>A0AAD8WWF2</accession>
<feature type="domain" description="DUF3615" evidence="2">
    <location>
        <begin position="141"/>
        <end position="245"/>
    </location>
</feature>
<dbReference type="EMBL" id="JAUUTY010000002">
    <property type="protein sequence ID" value="KAK1680598.1"/>
    <property type="molecule type" value="Genomic_DNA"/>
</dbReference>